<gene>
    <name evidence="2" type="ORF">K8V65_01020</name>
</gene>
<comment type="caution">
    <text evidence="2">The sequence shown here is derived from an EMBL/GenBank/DDBJ whole genome shotgun (WGS) entry which is preliminary data.</text>
</comment>
<dbReference type="PANTHER" id="PTHR39569">
    <property type="entry name" value="INORGANIC TRIPHOSPHATASE"/>
    <property type="match status" value="1"/>
</dbReference>
<dbReference type="SMART" id="SM01118">
    <property type="entry name" value="CYTH"/>
    <property type="match status" value="1"/>
</dbReference>
<dbReference type="Proteomes" id="UP000780768">
    <property type="component" value="Unassembled WGS sequence"/>
</dbReference>
<dbReference type="PROSITE" id="PS51707">
    <property type="entry name" value="CYTH"/>
    <property type="match status" value="1"/>
</dbReference>
<organism evidence="2 3">
    <name type="scientific">Megamonas hypermegale</name>
    <dbReference type="NCBI Taxonomy" id="158847"/>
    <lineage>
        <taxon>Bacteria</taxon>
        <taxon>Bacillati</taxon>
        <taxon>Bacillota</taxon>
        <taxon>Negativicutes</taxon>
        <taxon>Selenomonadales</taxon>
        <taxon>Selenomonadaceae</taxon>
        <taxon>Megamonas</taxon>
    </lineage>
</organism>
<dbReference type="SUPFAM" id="SSF55154">
    <property type="entry name" value="CYTH-like phosphatases"/>
    <property type="match status" value="1"/>
</dbReference>
<dbReference type="InterPro" id="IPR039013">
    <property type="entry name" value="YgiF"/>
</dbReference>
<sequence length="204" mass="23318">MRKNQEIEVKLQIKNCAQTDKILAWLKSQAQENLQVIQMKAVYYDTAEGFFNAHRIAYRVRQENKSIVATYKRGNVNKNGVFERVEINKKVKNVEPDITVFADEASVWKVVKSVQNVDLKPIVVTDFVRRCALLNRNNSQIEAALDLGTVWGKSNKNPICELELELKKGSEEDLLNLKDELLHKFAIELSTVSKYKRGLILAGL</sequence>
<dbReference type="Gene3D" id="2.40.320.10">
    <property type="entry name" value="Hypothetical Protein Pfu-838710-001"/>
    <property type="match status" value="1"/>
</dbReference>
<evidence type="ECO:0000313" key="2">
    <source>
        <dbReference type="EMBL" id="HJF84236.1"/>
    </source>
</evidence>
<accession>A0A921HP03</accession>
<evidence type="ECO:0000313" key="3">
    <source>
        <dbReference type="Proteomes" id="UP000780768"/>
    </source>
</evidence>
<dbReference type="EMBL" id="DYVR01000028">
    <property type="protein sequence ID" value="HJF84236.1"/>
    <property type="molecule type" value="Genomic_DNA"/>
</dbReference>
<dbReference type="GO" id="GO:0046872">
    <property type="term" value="F:metal ion binding"/>
    <property type="evidence" value="ECO:0007669"/>
    <property type="project" value="TreeGrafter"/>
</dbReference>
<dbReference type="InterPro" id="IPR033469">
    <property type="entry name" value="CYTH-like_dom_sf"/>
</dbReference>
<evidence type="ECO:0000259" key="1">
    <source>
        <dbReference type="PROSITE" id="PS51707"/>
    </source>
</evidence>
<name>A0A921HP03_9FIRM</name>
<dbReference type="PANTHER" id="PTHR39569:SF1">
    <property type="entry name" value="INORGANIC TRIPHOSPHATASE"/>
    <property type="match status" value="1"/>
</dbReference>
<dbReference type="GO" id="GO:0050355">
    <property type="term" value="F:inorganic triphosphate phosphatase activity"/>
    <property type="evidence" value="ECO:0007669"/>
    <property type="project" value="InterPro"/>
</dbReference>
<dbReference type="Pfam" id="PF01928">
    <property type="entry name" value="CYTH"/>
    <property type="match status" value="1"/>
</dbReference>
<proteinExistence type="predicted"/>
<dbReference type="InterPro" id="IPR023577">
    <property type="entry name" value="CYTH_domain"/>
</dbReference>
<reference evidence="2" key="2">
    <citation type="submission" date="2021-09" db="EMBL/GenBank/DDBJ databases">
        <authorList>
            <person name="Gilroy R."/>
        </authorList>
    </citation>
    <scope>NUCLEOTIDE SEQUENCE</scope>
    <source>
        <strain evidence="2">7318</strain>
    </source>
</reference>
<feature type="domain" description="CYTH" evidence="1">
    <location>
        <begin position="4"/>
        <end position="204"/>
    </location>
</feature>
<protein>
    <submittedName>
        <fullName evidence="2">CYTH domain-containing protein</fullName>
    </submittedName>
</protein>
<dbReference type="AlphaFoldDB" id="A0A921HP03"/>
<reference evidence="2" key="1">
    <citation type="journal article" date="2021" name="PeerJ">
        <title>Extensive microbial diversity within the chicken gut microbiome revealed by metagenomics and culture.</title>
        <authorList>
            <person name="Gilroy R."/>
            <person name="Ravi A."/>
            <person name="Getino M."/>
            <person name="Pursley I."/>
            <person name="Horton D.L."/>
            <person name="Alikhan N.F."/>
            <person name="Baker D."/>
            <person name="Gharbi K."/>
            <person name="Hall N."/>
            <person name="Watson M."/>
            <person name="Adriaenssens E.M."/>
            <person name="Foster-Nyarko E."/>
            <person name="Jarju S."/>
            <person name="Secka A."/>
            <person name="Antonio M."/>
            <person name="Oren A."/>
            <person name="Chaudhuri R.R."/>
            <person name="La Ragione R."/>
            <person name="Hildebrand F."/>
            <person name="Pallen M.J."/>
        </authorList>
    </citation>
    <scope>NUCLEOTIDE SEQUENCE</scope>
    <source>
        <strain evidence="2">7318</strain>
    </source>
</reference>